<name>A0AAD5TL35_9FUNG</name>
<evidence type="ECO:0000256" key="1">
    <source>
        <dbReference type="SAM" id="MobiDB-lite"/>
    </source>
</evidence>
<reference evidence="3" key="1">
    <citation type="submission" date="2020-05" db="EMBL/GenBank/DDBJ databases">
        <title>Phylogenomic resolution of chytrid fungi.</title>
        <authorList>
            <person name="Stajich J.E."/>
            <person name="Amses K."/>
            <person name="Simmons R."/>
            <person name="Seto K."/>
            <person name="Myers J."/>
            <person name="Bonds A."/>
            <person name="Quandt C.A."/>
            <person name="Barry K."/>
            <person name="Liu P."/>
            <person name="Grigoriev I."/>
            <person name="Longcore J.E."/>
            <person name="James T.Y."/>
        </authorList>
    </citation>
    <scope>NUCLEOTIDE SEQUENCE</scope>
    <source>
        <strain evidence="3">JEL0379</strain>
    </source>
</reference>
<proteinExistence type="predicted"/>
<dbReference type="Gene3D" id="3.90.25.10">
    <property type="entry name" value="UDP-galactose 4-epimerase, domain 1"/>
    <property type="match status" value="1"/>
</dbReference>
<evidence type="ECO:0000259" key="2">
    <source>
        <dbReference type="Pfam" id="PF05368"/>
    </source>
</evidence>
<evidence type="ECO:0000313" key="3">
    <source>
        <dbReference type="EMBL" id="KAJ3175315.1"/>
    </source>
</evidence>
<organism evidence="3 4">
    <name type="scientific">Geranomyces variabilis</name>
    <dbReference type="NCBI Taxonomy" id="109894"/>
    <lineage>
        <taxon>Eukaryota</taxon>
        <taxon>Fungi</taxon>
        <taxon>Fungi incertae sedis</taxon>
        <taxon>Chytridiomycota</taxon>
        <taxon>Chytridiomycota incertae sedis</taxon>
        <taxon>Chytridiomycetes</taxon>
        <taxon>Spizellomycetales</taxon>
        <taxon>Powellomycetaceae</taxon>
        <taxon>Geranomyces</taxon>
    </lineage>
</organism>
<protein>
    <recommendedName>
        <fullName evidence="2">NmrA-like domain-containing protein</fullName>
    </recommendedName>
</protein>
<dbReference type="AlphaFoldDB" id="A0AAD5TL35"/>
<dbReference type="InterPro" id="IPR008030">
    <property type="entry name" value="NmrA-like"/>
</dbReference>
<keyword evidence="4" id="KW-1185">Reference proteome</keyword>
<comment type="caution">
    <text evidence="3">The sequence shown here is derived from an EMBL/GenBank/DDBJ whole genome shotgun (WGS) entry which is preliminary data.</text>
</comment>
<dbReference type="InterPro" id="IPR036291">
    <property type="entry name" value="NAD(P)-bd_dom_sf"/>
</dbReference>
<dbReference type="Proteomes" id="UP001212152">
    <property type="component" value="Unassembled WGS sequence"/>
</dbReference>
<dbReference type="EMBL" id="JADGJQ010000053">
    <property type="protein sequence ID" value="KAJ3175315.1"/>
    <property type="molecule type" value="Genomic_DNA"/>
</dbReference>
<dbReference type="Gene3D" id="3.40.50.720">
    <property type="entry name" value="NAD(P)-binding Rossmann-like Domain"/>
    <property type="match status" value="1"/>
</dbReference>
<dbReference type="PANTHER" id="PTHR43162">
    <property type="match status" value="1"/>
</dbReference>
<feature type="region of interest" description="Disordered" evidence="1">
    <location>
        <begin position="332"/>
        <end position="352"/>
    </location>
</feature>
<evidence type="ECO:0000313" key="4">
    <source>
        <dbReference type="Proteomes" id="UP001212152"/>
    </source>
</evidence>
<gene>
    <name evidence="3" type="ORF">HDU87_006265</name>
</gene>
<feature type="domain" description="NmrA-like" evidence="2">
    <location>
        <begin position="4"/>
        <end position="290"/>
    </location>
</feature>
<sequence length="352" mass="37465">MPHHIAITSADGQTGHLVAELLLSPGFASKLAGPLTCLSYNPEKTKDLEQAGAVVVPMPSTAAAADSKTKSATAAAAKKAHTALVTSLKDGKVDTLMLIPPAREAKVALTKQLVEAAKDAGVQNVLLLSAAGCDFADPKEQPILRSFIEIERMVMESKGDADVPLGHSPCILRAGLYAETLLLLAKRAQADGALRLPMGPTHKCAPVALGDVALCAATVLTGEGKMGFHDDHRGQLITLTGPILTAGDELVEAMKEAIGVELKFEDIKPEEAKKMLTKNSDVDPSEIEYLLEIFALARKGFLNYVSTTAFIALAGQKPQELTEFFKTYSDEFSRKRRKTTTATGKADDSNEE</sequence>
<dbReference type="Pfam" id="PF05368">
    <property type="entry name" value="NmrA"/>
    <property type="match status" value="1"/>
</dbReference>
<dbReference type="InterPro" id="IPR051604">
    <property type="entry name" value="Ergot_Alk_Oxidoreductase"/>
</dbReference>
<accession>A0AAD5TL35</accession>
<dbReference type="PANTHER" id="PTHR43162:SF1">
    <property type="entry name" value="PRESTALK A DIFFERENTIATION PROTEIN A"/>
    <property type="match status" value="1"/>
</dbReference>
<dbReference type="SUPFAM" id="SSF51735">
    <property type="entry name" value="NAD(P)-binding Rossmann-fold domains"/>
    <property type="match status" value="1"/>
</dbReference>